<dbReference type="RefSeq" id="WP_011521396.1">
    <property type="nucleotide sequence ID" value="NC_008009.1"/>
</dbReference>
<accession>Q1IU56</accession>
<dbReference type="EnsemblBacteria" id="ABF39594">
    <property type="protein sequence ID" value="ABF39594"/>
    <property type="gene ID" value="Acid345_0589"/>
</dbReference>
<dbReference type="HOGENOM" id="CLU_1624941_0_0_0"/>
<dbReference type="STRING" id="204669.Acid345_0589"/>
<organism evidence="2 3">
    <name type="scientific">Koribacter versatilis (strain Ellin345)</name>
    <dbReference type="NCBI Taxonomy" id="204669"/>
    <lineage>
        <taxon>Bacteria</taxon>
        <taxon>Pseudomonadati</taxon>
        <taxon>Acidobacteriota</taxon>
        <taxon>Terriglobia</taxon>
        <taxon>Terriglobales</taxon>
        <taxon>Candidatus Korobacteraceae</taxon>
        <taxon>Candidatus Korobacter</taxon>
    </lineage>
</organism>
<dbReference type="EMBL" id="CP000360">
    <property type="protein sequence ID" value="ABF39594.1"/>
    <property type="molecule type" value="Genomic_DNA"/>
</dbReference>
<dbReference type="AlphaFoldDB" id="Q1IU56"/>
<dbReference type="Proteomes" id="UP000002432">
    <property type="component" value="Chromosome"/>
</dbReference>
<feature type="signal peptide" evidence="1">
    <location>
        <begin position="1"/>
        <end position="20"/>
    </location>
</feature>
<feature type="chain" id="PRO_5004191662" evidence="1">
    <location>
        <begin position="21"/>
        <end position="163"/>
    </location>
</feature>
<evidence type="ECO:0000313" key="2">
    <source>
        <dbReference type="EMBL" id="ABF39594.1"/>
    </source>
</evidence>
<evidence type="ECO:0000313" key="3">
    <source>
        <dbReference type="Proteomes" id="UP000002432"/>
    </source>
</evidence>
<dbReference type="KEGG" id="aba:Acid345_0589"/>
<keyword evidence="1" id="KW-0732">Signal</keyword>
<dbReference type="OrthoDB" id="122268at2"/>
<sequence>MIRRTALIAAVFLFVVGGFAQEAKTDQHAKYKLDFVLKQMDRGKPLSTHNFTMSAEASGGSSQIRTGNRIPVDIGGDKGLQYMDVGFNCDARIIQSGSSNVGLEVGWEISTMPGTSGSEKMVRQVRSRSTPLVTFGKPTVVSSVDDINSGQQFELDVTVTPES</sequence>
<name>Q1IU56_KORVE</name>
<protein>
    <submittedName>
        <fullName evidence="2">Uncharacterized protein</fullName>
    </submittedName>
</protein>
<keyword evidence="3" id="KW-1185">Reference proteome</keyword>
<reference evidence="2 3" key="1">
    <citation type="journal article" date="2009" name="Appl. Environ. Microbiol.">
        <title>Three genomes from the phylum Acidobacteria provide insight into the lifestyles of these microorganisms in soils.</title>
        <authorList>
            <person name="Ward N.L."/>
            <person name="Challacombe J.F."/>
            <person name="Janssen P.H."/>
            <person name="Henrissat B."/>
            <person name="Coutinho P.M."/>
            <person name="Wu M."/>
            <person name="Xie G."/>
            <person name="Haft D.H."/>
            <person name="Sait M."/>
            <person name="Badger J."/>
            <person name="Barabote R.D."/>
            <person name="Bradley B."/>
            <person name="Brettin T.S."/>
            <person name="Brinkac L.M."/>
            <person name="Bruce D."/>
            <person name="Creasy T."/>
            <person name="Daugherty S.C."/>
            <person name="Davidsen T.M."/>
            <person name="DeBoy R.T."/>
            <person name="Detter J.C."/>
            <person name="Dodson R.J."/>
            <person name="Durkin A.S."/>
            <person name="Ganapathy A."/>
            <person name="Gwinn-Giglio M."/>
            <person name="Han C.S."/>
            <person name="Khouri H."/>
            <person name="Kiss H."/>
            <person name="Kothari S.P."/>
            <person name="Madupu R."/>
            <person name="Nelson K.E."/>
            <person name="Nelson W.C."/>
            <person name="Paulsen I."/>
            <person name="Penn K."/>
            <person name="Ren Q."/>
            <person name="Rosovitz M.J."/>
            <person name="Selengut J.D."/>
            <person name="Shrivastava S."/>
            <person name="Sullivan S.A."/>
            <person name="Tapia R."/>
            <person name="Thompson L.S."/>
            <person name="Watkins K.L."/>
            <person name="Yang Q."/>
            <person name="Yu C."/>
            <person name="Zafar N."/>
            <person name="Zhou L."/>
            <person name="Kuske C.R."/>
        </authorList>
    </citation>
    <scope>NUCLEOTIDE SEQUENCE [LARGE SCALE GENOMIC DNA]</scope>
    <source>
        <strain evidence="2 3">Ellin345</strain>
    </source>
</reference>
<evidence type="ECO:0000256" key="1">
    <source>
        <dbReference type="SAM" id="SignalP"/>
    </source>
</evidence>
<proteinExistence type="predicted"/>
<dbReference type="eggNOG" id="ENOG502ZPG2">
    <property type="taxonomic scope" value="Bacteria"/>
</dbReference>
<gene>
    <name evidence="2" type="ordered locus">Acid345_0589</name>
</gene>